<dbReference type="GO" id="GO:0005634">
    <property type="term" value="C:nucleus"/>
    <property type="evidence" value="ECO:0007669"/>
    <property type="project" value="TreeGrafter"/>
</dbReference>
<evidence type="ECO:0000256" key="4">
    <source>
        <dbReference type="SAM" id="MobiDB-lite"/>
    </source>
</evidence>
<feature type="compositionally biased region" description="Polar residues" evidence="4">
    <location>
        <begin position="857"/>
        <end position="872"/>
    </location>
</feature>
<dbReference type="PROSITE" id="PS51194">
    <property type="entry name" value="HELICASE_CTER"/>
    <property type="match status" value="1"/>
</dbReference>
<proteinExistence type="predicted"/>
<keyword evidence="1" id="KW-0547">Nucleotide-binding</keyword>
<evidence type="ECO:0000313" key="7">
    <source>
        <dbReference type="EMBL" id="SAL98861.1"/>
    </source>
</evidence>
<evidence type="ECO:0000259" key="5">
    <source>
        <dbReference type="PROSITE" id="PS51192"/>
    </source>
</evidence>
<dbReference type="InterPro" id="IPR038718">
    <property type="entry name" value="SNF2-like_sf"/>
</dbReference>
<dbReference type="InParanoid" id="A0A168MN38"/>
<feature type="region of interest" description="Disordered" evidence="4">
    <location>
        <begin position="212"/>
        <end position="331"/>
    </location>
</feature>
<feature type="compositionally biased region" description="Low complexity" evidence="4">
    <location>
        <begin position="698"/>
        <end position="708"/>
    </location>
</feature>
<dbReference type="SUPFAM" id="SSF52540">
    <property type="entry name" value="P-loop containing nucleoside triphosphate hydrolases"/>
    <property type="match status" value="2"/>
</dbReference>
<dbReference type="OMA" id="WDAIIPR"/>
<dbReference type="CDD" id="cd18793">
    <property type="entry name" value="SF2_C_SNF"/>
    <property type="match status" value="1"/>
</dbReference>
<feature type="region of interest" description="Disordered" evidence="4">
    <location>
        <begin position="137"/>
        <end position="200"/>
    </location>
</feature>
<dbReference type="GO" id="GO:0016787">
    <property type="term" value="F:hydrolase activity"/>
    <property type="evidence" value="ECO:0007669"/>
    <property type="project" value="UniProtKB-KW"/>
</dbReference>
<evidence type="ECO:0000256" key="2">
    <source>
        <dbReference type="ARBA" id="ARBA00022801"/>
    </source>
</evidence>
<dbReference type="Pfam" id="PF00271">
    <property type="entry name" value="Helicase_C"/>
    <property type="match status" value="1"/>
</dbReference>
<feature type="domain" description="Helicase C-terminal" evidence="6">
    <location>
        <begin position="1080"/>
        <end position="1233"/>
    </location>
</feature>
<feature type="compositionally biased region" description="Polar residues" evidence="4">
    <location>
        <begin position="11"/>
        <end position="40"/>
    </location>
</feature>
<evidence type="ECO:0000259" key="6">
    <source>
        <dbReference type="PROSITE" id="PS51194"/>
    </source>
</evidence>
<dbReference type="OrthoDB" id="448448at2759"/>
<dbReference type="STRING" id="4829.A0A168MN38"/>
<dbReference type="InterPro" id="IPR049730">
    <property type="entry name" value="SNF2/RAD54-like_C"/>
</dbReference>
<feature type="region of interest" description="Disordered" evidence="4">
    <location>
        <begin position="683"/>
        <end position="749"/>
    </location>
</feature>
<dbReference type="GO" id="GO:0006281">
    <property type="term" value="P:DNA repair"/>
    <property type="evidence" value="ECO:0007669"/>
    <property type="project" value="TreeGrafter"/>
</dbReference>
<feature type="region of interest" description="Disordered" evidence="4">
    <location>
        <begin position="857"/>
        <end position="899"/>
    </location>
</feature>
<dbReference type="PROSITE" id="PS51192">
    <property type="entry name" value="HELICASE_ATP_BIND_1"/>
    <property type="match status" value="1"/>
</dbReference>
<feature type="compositionally biased region" description="Polar residues" evidence="4">
    <location>
        <begin position="212"/>
        <end position="235"/>
    </location>
</feature>
<sequence length="1250" mass="139989">MNHNDHLTPAFNPTTSSYWSPTLMNNEEATTPSTTNSANPENDFKRRRTHQQSQPSAFPYSIPESTQLEKQILPAWSPRTKQKTYNELNNSNFISHSSSNGNSNGNYGLSFSTTGGGSHWEPHQLIRSQSMTGLHSLTTAPVSDDSRQVQSRDQSPMRSMVDLTLDETSLPPNRQHQNGQSTSKNVFHPSQPPSLFVPSYTTNSASVFKTQQRNNHPSSTTFDQHQQNQPASSVFTPHHPFITRPHSTSGVFSTTNPSSLASASSSSPLYSEDSPYFYPPSLQEPTDSVTQLSAVEPLKQGQQTQTGPFDNDNTTPTTNSEPDTKAKTEVIDDDDDDVIIDEEMTNRNICLGMIKSDVVTKDPLCLIKDDLFEPVVMQMEGLRQNNYSFTISSRTDPKKFYGWVPFEDTSIIGPIAERRLIWWDTVIPRSKVNSTRTPLYIILYCRSNDYNILHRYLSFRRLDLQDPPFFNPACRYNNPRFSRKNDALYQQQLQQAPPSDSGTTYIDQTKQRITQLLDSIPNSAIRRRALNAKPSPNDTTGSDIDGDSLKQYGLTVEDLHMEGLTITLLPHQVEGIRWMIDREDNEHSSGGILADMGLGKTIQTIGLVSKTRQNAGDERQKTLIIAPLALIQQWASEFGTKTTSGNIKVLVHHGGDRTTNHEDFDHYDVVVTTYQIVASDLAQSGTKKKRGRKRLQKQRQQSQQTLGKDGPDIMDGEFSGDDDTSAVSSRAASPDGQEEENSQPTRGDGPLFQVEWHRVVLDEAQQIKNHMTRSAIACSKLVARKRWCLTGTPIQNRVEELYSLIRFLRIPPFCDLATFKQSISAPIQMGNVDLALHRLKTLLLAIMLRRTKQILTAQPVTPATDPSQTRPNSSSSSTTTSTTSGQSTPVESSSLSSTLVLSLPPRQKEDVVLEFTEEERKLYDVLTKKSSAVVEKMVRTGKSTRSYMNMLCLVLRLRQACNHPQLVLRSLSNDEDLLALTSETSATKRETNEATMQRVLMTQMATDLGWSGVGQVGQSVFDKSSTTQYCELCARPVIQMDSEETTNGKLPYCTNCTNQIKRYTTMISPAATASVSASTKINKMLDILQHTRQHHPDDKTIIFSQFTSMLDLMEEPLQELGFKYCRYDGSMPNNAREKSLQVLRSDPECRVMLISLKCGSLGLNLTAANRVILMDVWWNPAVEDQAIDRVHRIGQKLPVHVTRLLIDRTVEQKIIKIQEQKAMIANGALGDHMTSSSNLTTQELLSFFDL</sequence>
<dbReference type="PANTHER" id="PTHR45626:SF14">
    <property type="entry name" value="ATP-DEPENDENT DNA HELICASE (EUROFUNG)"/>
    <property type="match status" value="1"/>
</dbReference>
<feature type="compositionally biased region" description="Low complexity" evidence="4">
    <location>
        <begin position="306"/>
        <end position="321"/>
    </location>
</feature>
<dbReference type="Gene3D" id="3.40.50.10810">
    <property type="entry name" value="Tandem AAA-ATPase domain"/>
    <property type="match status" value="2"/>
</dbReference>
<evidence type="ECO:0000256" key="1">
    <source>
        <dbReference type="ARBA" id="ARBA00022741"/>
    </source>
</evidence>
<dbReference type="EMBL" id="LT552359">
    <property type="protein sequence ID" value="SAL98861.1"/>
    <property type="molecule type" value="Genomic_DNA"/>
</dbReference>
<dbReference type="InterPro" id="IPR050628">
    <property type="entry name" value="SNF2_RAD54_helicase_TF"/>
</dbReference>
<dbReference type="InterPro" id="IPR027417">
    <property type="entry name" value="P-loop_NTPase"/>
</dbReference>
<dbReference type="PANTHER" id="PTHR45626">
    <property type="entry name" value="TRANSCRIPTION TERMINATION FACTOR 2-RELATED"/>
    <property type="match status" value="1"/>
</dbReference>
<gene>
    <name evidence="7" type="primary">ABSGL_04426.1 scaffold 5409</name>
</gene>
<feature type="compositionally biased region" description="Polar residues" evidence="4">
    <location>
        <begin position="148"/>
        <end position="157"/>
    </location>
</feature>
<dbReference type="Pfam" id="PF00176">
    <property type="entry name" value="SNF2-rel_dom"/>
    <property type="match status" value="1"/>
</dbReference>
<dbReference type="Proteomes" id="UP000078561">
    <property type="component" value="Unassembled WGS sequence"/>
</dbReference>
<dbReference type="Gene3D" id="3.40.50.300">
    <property type="entry name" value="P-loop containing nucleotide triphosphate hydrolases"/>
    <property type="match status" value="1"/>
</dbReference>
<feature type="compositionally biased region" description="Acidic residues" evidence="4">
    <location>
        <begin position="712"/>
        <end position="724"/>
    </location>
</feature>
<dbReference type="FunCoup" id="A0A168MN38">
    <property type="interactions" value="238"/>
</dbReference>
<keyword evidence="3" id="KW-0067">ATP-binding</keyword>
<dbReference type="InterPro" id="IPR001650">
    <property type="entry name" value="Helicase_C-like"/>
</dbReference>
<feature type="compositionally biased region" description="Basic residues" evidence="4">
    <location>
        <begin position="686"/>
        <end position="697"/>
    </location>
</feature>
<evidence type="ECO:0000256" key="3">
    <source>
        <dbReference type="ARBA" id="ARBA00022840"/>
    </source>
</evidence>
<feature type="compositionally biased region" description="Low complexity" evidence="4">
    <location>
        <begin position="253"/>
        <end position="271"/>
    </location>
</feature>
<dbReference type="SMART" id="SM00487">
    <property type="entry name" value="DEXDc"/>
    <property type="match status" value="1"/>
</dbReference>
<protein>
    <submittedName>
        <fullName evidence="7">Uncharacterized protein</fullName>
    </submittedName>
</protein>
<organism evidence="7">
    <name type="scientific">Absidia glauca</name>
    <name type="common">Pin mould</name>
    <dbReference type="NCBI Taxonomy" id="4829"/>
    <lineage>
        <taxon>Eukaryota</taxon>
        <taxon>Fungi</taxon>
        <taxon>Fungi incertae sedis</taxon>
        <taxon>Mucoromycota</taxon>
        <taxon>Mucoromycotina</taxon>
        <taxon>Mucoromycetes</taxon>
        <taxon>Mucorales</taxon>
        <taxon>Cunninghamellaceae</taxon>
        <taxon>Absidia</taxon>
    </lineage>
</organism>
<feature type="domain" description="Helicase ATP-binding" evidence="5">
    <location>
        <begin position="581"/>
        <end position="811"/>
    </location>
</feature>
<dbReference type="GO" id="GO:0008094">
    <property type="term" value="F:ATP-dependent activity, acting on DNA"/>
    <property type="evidence" value="ECO:0007669"/>
    <property type="project" value="TreeGrafter"/>
</dbReference>
<dbReference type="CDD" id="cd18008">
    <property type="entry name" value="DEXDc_SHPRH-like"/>
    <property type="match status" value="1"/>
</dbReference>
<feature type="compositionally biased region" description="Polar residues" evidence="4">
    <location>
        <begin position="283"/>
        <end position="293"/>
    </location>
</feature>
<feature type="compositionally biased region" description="Low complexity" evidence="4">
    <location>
        <begin position="873"/>
        <end position="899"/>
    </location>
</feature>
<feature type="compositionally biased region" description="Polar residues" evidence="4">
    <location>
        <begin position="166"/>
        <end position="185"/>
    </location>
</feature>
<dbReference type="SMART" id="SM00490">
    <property type="entry name" value="HELICc"/>
    <property type="match status" value="1"/>
</dbReference>
<dbReference type="InterPro" id="IPR000330">
    <property type="entry name" value="SNF2_N"/>
</dbReference>
<dbReference type="InterPro" id="IPR014001">
    <property type="entry name" value="Helicase_ATP-bd"/>
</dbReference>
<evidence type="ECO:0000313" key="8">
    <source>
        <dbReference type="Proteomes" id="UP000078561"/>
    </source>
</evidence>
<dbReference type="GO" id="GO:0005524">
    <property type="term" value="F:ATP binding"/>
    <property type="evidence" value="ECO:0007669"/>
    <property type="project" value="UniProtKB-KW"/>
</dbReference>
<dbReference type="AlphaFoldDB" id="A0A168MN38"/>
<accession>A0A168MN38</accession>
<keyword evidence="8" id="KW-1185">Reference proteome</keyword>
<keyword evidence="2" id="KW-0378">Hydrolase</keyword>
<reference evidence="7" key="1">
    <citation type="submission" date="2016-04" db="EMBL/GenBank/DDBJ databases">
        <authorList>
            <person name="Evans L.H."/>
            <person name="Alamgir A."/>
            <person name="Owens N."/>
            <person name="Weber N.D."/>
            <person name="Virtaneva K."/>
            <person name="Barbian K."/>
            <person name="Babar A."/>
            <person name="Rosenke K."/>
        </authorList>
    </citation>
    <scope>NUCLEOTIDE SEQUENCE [LARGE SCALE GENOMIC DNA]</scope>
    <source>
        <strain evidence="7">CBS 101.48</strain>
    </source>
</reference>
<name>A0A168MN38_ABSGL</name>
<feature type="region of interest" description="Disordered" evidence="4">
    <location>
        <begin position="527"/>
        <end position="546"/>
    </location>
</feature>
<feature type="region of interest" description="Disordered" evidence="4">
    <location>
        <begin position="1"/>
        <end position="65"/>
    </location>
</feature>